<gene>
    <name evidence="2" type="ORF">MDA_GLEAN10007867</name>
</gene>
<feature type="compositionally biased region" description="Polar residues" evidence="1">
    <location>
        <begin position="109"/>
        <end position="119"/>
    </location>
</feature>
<name>L5M758_MYODS</name>
<dbReference type="AlphaFoldDB" id="L5M758"/>
<feature type="region of interest" description="Disordered" evidence="1">
    <location>
        <begin position="1"/>
        <end position="50"/>
    </location>
</feature>
<dbReference type="EMBL" id="KB103341">
    <property type="protein sequence ID" value="ELK34115.1"/>
    <property type="molecule type" value="Genomic_DNA"/>
</dbReference>
<feature type="region of interest" description="Disordered" evidence="1">
    <location>
        <begin position="80"/>
        <end position="119"/>
    </location>
</feature>
<organism evidence="2 3">
    <name type="scientific">Myotis davidii</name>
    <name type="common">David's myotis</name>
    <dbReference type="NCBI Taxonomy" id="225400"/>
    <lineage>
        <taxon>Eukaryota</taxon>
        <taxon>Metazoa</taxon>
        <taxon>Chordata</taxon>
        <taxon>Craniata</taxon>
        <taxon>Vertebrata</taxon>
        <taxon>Euteleostomi</taxon>
        <taxon>Mammalia</taxon>
        <taxon>Eutheria</taxon>
        <taxon>Laurasiatheria</taxon>
        <taxon>Chiroptera</taxon>
        <taxon>Yangochiroptera</taxon>
        <taxon>Vespertilionidae</taxon>
        <taxon>Myotis</taxon>
    </lineage>
</organism>
<proteinExistence type="predicted"/>
<accession>L5M758</accession>
<protein>
    <submittedName>
        <fullName evidence="2">Uncharacterized protein</fullName>
    </submittedName>
</protein>
<evidence type="ECO:0000313" key="2">
    <source>
        <dbReference type="EMBL" id="ELK34115.1"/>
    </source>
</evidence>
<dbReference type="Proteomes" id="UP000010556">
    <property type="component" value="Unassembled WGS sequence"/>
</dbReference>
<reference evidence="3" key="1">
    <citation type="journal article" date="2013" name="Science">
        <title>Comparative analysis of bat genomes provides insight into the evolution of flight and immunity.</title>
        <authorList>
            <person name="Zhang G."/>
            <person name="Cowled C."/>
            <person name="Shi Z."/>
            <person name="Huang Z."/>
            <person name="Bishop-Lilly K.A."/>
            <person name="Fang X."/>
            <person name="Wynne J.W."/>
            <person name="Xiong Z."/>
            <person name="Baker M.L."/>
            <person name="Zhao W."/>
            <person name="Tachedjian M."/>
            <person name="Zhu Y."/>
            <person name="Zhou P."/>
            <person name="Jiang X."/>
            <person name="Ng J."/>
            <person name="Yang L."/>
            <person name="Wu L."/>
            <person name="Xiao J."/>
            <person name="Feng Y."/>
            <person name="Chen Y."/>
            <person name="Sun X."/>
            <person name="Zhang Y."/>
            <person name="Marsh G.A."/>
            <person name="Crameri G."/>
            <person name="Broder C.C."/>
            <person name="Frey K.G."/>
            <person name="Wang L.F."/>
            <person name="Wang J."/>
        </authorList>
    </citation>
    <scope>NUCLEOTIDE SEQUENCE [LARGE SCALE GENOMIC DNA]</scope>
</reference>
<evidence type="ECO:0000256" key="1">
    <source>
        <dbReference type="SAM" id="MobiDB-lite"/>
    </source>
</evidence>
<feature type="compositionally biased region" description="Basic and acidic residues" evidence="1">
    <location>
        <begin position="41"/>
        <end position="50"/>
    </location>
</feature>
<evidence type="ECO:0000313" key="3">
    <source>
        <dbReference type="Proteomes" id="UP000010556"/>
    </source>
</evidence>
<sequence>MGWNESPGHHRETKAQKSRVALHGDRFTPLLSPQTTLGRASHPDLQTREGTTHSFLIFRKTDKEKLPLLSGGVSLQGHLALKIAPPPPPSNGPLPQVELGSHWDRLQKENPNPSDGSKL</sequence>
<keyword evidence="3" id="KW-1185">Reference proteome</keyword>